<dbReference type="CDD" id="cd03801">
    <property type="entry name" value="GT4_PimA-like"/>
    <property type="match status" value="1"/>
</dbReference>
<sequence>MTDRPLRIGLVCPYSLDVPGGVQQQVLGLAGWLRAAGERVELLAPGHVPAEGLTSLGGTIPVRWNGSTARIAAGPRTALRVRRWLRRGRFDVLHLHEPFTPSAALWALALAPRGTRVIATFHAAVTPATGQARLAQGAGRAAGRLRRRITGATAPSRAAADTATRHWGIQPELIPNGITLPEPRAASTPQQPPRLTFLGRLDEPRKGLSVLLAALPLIRQQLGPVELTLAGPGTAPREAEQPGVRVVGKLSETDKLALLRRTDVFVAPNTGGESFGLVLVEAMGAGAQVVASALPGFLEVLMAEGVRLAETFPAGDPAALTERLRAVLETPVPADRLRAAAARYDWSAVGPRFLAHYLQQS</sequence>
<comment type="caution">
    <text evidence="4">The sequence shown here is derived from an EMBL/GenBank/DDBJ whole genome shotgun (WGS) entry which is preliminary data.</text>
</comment>
<keyword evidence="2 4" id="KW-0808">Transferase</keyword>
<dbReference type="PANTHER" id="PTHR45947">
    <property type="entry name" value="SULFOQUINOVOSYL TRANSFERASE SQD2"/>
    <property type="match status" value="1"/>
</dbReference>
<reference evidence="4 5" key="1">
    <citation type="submission" date="2017-07" db="EMBL/GenBank/DDBJ databases">
        <title>Draft whole genome sequences of clinical Proprionibacteriaceae strains.</title>
        <authorList>
            <person name="Bernier A.-M."/>
            <person name="Bernard K."/>
            <person name="Domingo M.-C."/>
        </authorList>
    </citation>
    <scope>NUCLEOTIDE SEQUENCE [LARGE SCALE GENOMIC DNA]</scope>
    <source>
        <strain evidence="4 5">NML 130396</strain>
    </source>
</reference>
<proteinExistence type="predicted"/>
<organism evidence="4 5">
    <name type="scientific">Enemella dayhoffiae</name>
    <dbReference type="NCBI Taxonomy" id="2016507"/>
    <lineage>
        <taxon>Bacteria</taxon>
        <taxon>Bacillati</taxon>
        <taxon>Actinomycetota</taxon>
        <taxon>Actinomycetes</taxon>
        <taxon>Propionibacteriales</taxon>
        <taxon>Propionibacteriaceae</taxon>
        <taxon>Enemella</taxon>
    </lineage>
</organism>
<dbReference type="PANTHER" id="PTHR45947:SF3">
    <property type="entry name" value="SULFOQUINOVOSYL TRANSFERASE SQD2"/>
    <property type="match status" value="1"/>
</dbReference>
<accession>A0A255H3F2</accession>
<keyword evidence="5" id="KW-1185">Reference proteome</keyword>
<evidence type="ECO:0000256" key="1">
    <source>
        <dbReference type="ARBA" id="ARBA00022676"/>
    </source>
</evidence>
<dbReference type="AlphaFoldDB" id="A0A255H3F2"/>
<protein>
    <submittedName>
        <fullName evidence="4">Phosphatidylinositol alpha-mannosyltransferase</fullName>
    </submittedName>
</protein>
<dbReference type="RefSeq" id="WP_094363685.1">
    <property type="nucleotide sequence ID" value="NZ_NMVQ01000012.1"/>
</dbReference>
<dbReference type="Proteomes" id="UP000216311">
    <property type="component" value="Unassembled WGS sequence"/>
</dbReference>
<dbReference type="InterPro" id="IPR050194">
    <property type="entry name" value="Glycosyltransferase_grp1"/>
</dbReference>
<dbReference type="Pfam" id="PF13692">
    <property type="entry name" value="Glyco_trans_1_4"/>
    <property type="match status" value="1"/>
</dbReference>
<keyword evidence="1 4" id="KW-0328">Glycosyltransferase</keyword>
<dbReference type="GO" id="GO:1901137">
    <property type="term" value="P:carbohydrate derivative biosynthetic process"/>
    <property type="evidence" value="ECO:0007669"/>
    <property type="project" value="UniProtKB-ARBA"/>
</dbReference>
<dbReference type="InterPro" id="IPR028098">
    <property type="entry name" value="Glyco_trans_4-like_N"/>
</dbReference>
<dbReference type="SUPFAM" id="SSF53756">
    <property type="entry name" value="UDP-Glycosyltransferase/glycogen phosphorylase"/>
    <property type="match status" value="1"/>
</dbReference>
<gene>
    <name evidence="4" type="ORF">CGZ93_08360</name>
</gene>
<feature type="domain" description="Glycosyltransferase subfamily 4-like N-terminal" evidence="3">
    <location>
        <begin position="19"/>
        <end position="179"/>
    </location>
</feature>
<dbReference type="Gene3D" id="3.40.50.2000">
    <property type="entry name" value="Glycogen Phosphorylase B"/>
    <property type="match status" value="2"/>
</dbReference>
<evidence type="ECO:0000256" key="2">
    <source>
        <dbReference type="ARBA" id="ARBA00022679"/>
    </source>
</evidence>
<evidence type="ECO:0000259" key="3">
    <source>
        <dbReference type="Pfam" id="PF13439"/>
    </source>
</evidence>
<dbReference type="GO" id="GO:0016757">
    <property type="term" value="F:glycosyltransferase activity"/>
    <property type="evidence" value="ECO:0007669"/>
    <property type="project" value="UniProtKB-KW"/>
</dbReference>
<dbReference type="OrthoDB" id="5240531at2"/>
<name>A0A255H3F2_9ACTN</name>
<evidence type="ECO:0000313" key="4">
    <source>
        <dbReference type="EMBL" id="OYO21942.1"/>
    </source>
</evidence>
<dbReference type="Pfam" id="PF13439">
    <property type="entry name" value="Glyco_transf_4"/>
    <property type="match status" value="1"/>
</dbReference>
<dbReference type="EMBL" id="NMVQ01000012">
    <property type="protein sequence ID" value="OYO21942.1"/>
    <property type="molecule type" value="Genomic_DNA"/>
</dbReference>
<evidence type="ECO:0000313" key="5">
    <source>
        <dbReference type="Proteomes" id="UP000216311"/>
    </source>
</evidence>